<dbReference type="KEGG" id="vg:80401444"/>
<evidence type="ECO:0000313" key="2">
    <source>
        <dbReference type="Proteomes" id="UP000676611"/>
    </source>
</evidence>
<dbReference type="Proteomes" id="UP000676611">
    <property type="component" value="Segment"/>
</dbReference>
<feature type="non-terminal residue" evidence="1">
    <location>
        <position position="1"/>
    </location>
</feature>
<reference evidence="1" key="1">
    <citation type="submission" date="2020-09" db="EMBL/GenBank/DDBJ databases">
        <title>Leviviricetes taxonomy.</title>
        <authorList>
            <person name="Stockdale S.R."/>
            <person name="Callanan J."/>
            <person name="Adriaenssens E.M."/>
            <person name="Kuhn J.H."/>
            <person name="Rumnieks J."/>
            <person name="Shkoporov A."/>
            <person name="Draper L.A."/>
            <person name="Ross P."/>
            <person name="Hill C."/>
        </authorList>
    </citation>
    <scope>NUCLEOTIDE SEQUENCE</scope>
</reference>
<name>A0A8S5KYH8_9VIRU</name>
<accession>A0A8S5KYH8</accession>
<protein>
    <submittedName>
        <fullName evidence="1">Maturation protein</fullName>
    </submittedName>
</protein>
<keyword evidence="2" id="KW-1185">Reference proteome</keyword>
<evidence type="ECO:0000313" key="1">
    <source>
        <dbReference type="EMBL" id="DAD49946.1"/>
    </source>
</evidence>
<organism evidence="1 2">
    <name type="scientific">ssRNA phage Esthiorhiza.2_1</name>
    <dbReference type="NCBI Taxonomy" id="2786025"/>
    <lineage>
        <taxon>Viruses</taxon>
        <taxon>Riboviria</taxon>
        <taxon>Orthornavirae</taxon>
        <taxon>Lenarviricota</taxon>
        <taxon>Leviviricetes</taxon>
        <taxon>Timlovirales</taxon>
        <taxon>Steitzviridae</taxon>
        <taxon>Hodnevirus</taxon>
        <taxon>Hodnevirus neotellurihabitans</taxon>
        <taxon>Gredihovirus neotellurihabitans</taxon>
    </lineage>
</organism>
<dbReference type="GeneID" id="80401444"/>
<dbReference type="RefSeq" id="YP_010771739.1">
    <property type="nucleotide sequence ID" value="NC_074631.1"/>
</dbReference>
<sequence>APRGAFRRSAVFHHRSDCSSPVMIGENKLTGTEGVLMALSRKTRALPLECPGPMISEGWADFPPYSCDRSTELVKSKFPGIVVQGSQVTDSEGHRWRGRKVAGLTDIGGDFFTRVDTPFIVQGNIHTDVRFLTDFPCATRYVFDGPAYVRNPASSFGLQGLSSTKPADLDKIGQTASSRSDPTNYGLSLTTFLGELLREGIPRIAISSWKSISSVARDSGDQFLNEEFGWRPFVDDLKSLANNIRFAVKYLRQLERDAGKVVRRKYEFPLDHSVTRTSYEVEWEPVIFGSLPPRLRGTGWNRGIETMSVEHWQRKWFSGAFTFYLPSGFVTGDWLDEASLIADRVLGLSITPENIWDLAPWSWAIDWFSNIGDVLSNVSGYASEGLVMRYGYMMEHTIDSVTFSRDPSCPIKDGTGALSLVGRRIETKIRRKANPFGFGVSWDGLTTQQSAIAGALGLTRVSR</sequence>
<gene>
    <name evidence="1" type="primary">Esthiorhiza.2_1_1</name>
</gene>
<dbReference type="EMBL" id="BK013388">
    <property type="protein sequence ID" value="DAD49946.1"/>
    <property type="molecule type" value="Genomic_RNA"/>
</dbReference>
<proteinExistence type="predicted"/>